<proteinExistence type="predicted"/>
<dbReference type="EMBL" id="CP002198">
    <property type="protein sequence ID" value="ADN14644.1"/>
    <property type="molecule type" value="Genomic_DNA"/>
</dbReference>
<dbReference type="KEGG" id="cyj:Cyan7822_2676"/>
<dbReference type="HOGENOM" id="CLU_739328_0_0_3"/>
<keyword evidence="2" id="KW-1185">Reference proteome</keyword>
<protein>
    <submittedName>
        <fullName evidence="1">Uncharacterized protein</fullName>
    </submittedName>
</protein>
<organism evidence="1 2">
    <name type="scientific">Gloeothece verrucosa (strain PCC 7822)</name>
    <name type="common">Cyanothece sp. (strain PCC 7822)</name>
    <dbReference type="NCBI Taxonomy" id="497965"/>
    <lineage>
        <taxon>Bacteria</taxon>
        <taxon>Bacillati</taxon>
        <taxon>Cyanobacteriota</taxon>
        <taxon>Cyanophyceae</taxon>
        <taxon>Oscillatoriophycideae</taxon>
        <taxon>Chroococcales</taxon>
        <taxon>Aphanothecaceae</taxon>
        <taxon>Gloeothece</taxon>
        <taxon>Gloeothece verrucosa</taxon>
    </lineage>
</organism>
<gene>
    <name evidence="1" type="ordered locus">Cyan7822_2676</name>
</gene>
<evidence type="ECO:0000313" key="2">
    <source>
        <dbReference type="Proteomes" id="UP000008206"/>
    </source>
</evidence>
<accession>E0UK08</accession>
<dbReference type="Proteomes" id="UP000008206">
    <property type="component" value="Chromosome"/>
</dbReference>
<name>E0UK08_GLOV7</name>
<reference evidence="2" key="1">
    <citation type="journal article" date="2011" name="MBio">
        <title>Novel metabolic attributes of the genus Cyanothece, comprising a group of unicellular nitrogen-fixing Cyanobacteria.</title>
        <authorList>
            <person name="Bandyopadhyay A."/>
            <person name="Elvitigala T."/>
            <person name="Welsh E."/>
            <person name="Stockel J."/>
            <person name="Liberton M."/>
            <person name="Min H."/>
            <person name="Sherman L.A."/>
            <person name="Pakrasi H.B."/>
        </authorList>
    </citation>
    <scope>NUCLEOTIDE SEQUENCE [LARGE SCALE GENOMIC DNA]</scope>
    <source>
        <strain evidence="2">PCC 7822</strain>
    </source>
</reference>
<dbReference type="OrthoDB" id="5458416at2"/>
<dbReference type="eggNOG" id="ENOG502ZA9I">
    <property type="taxonomic scope" value="Bacteria"/>
</dbReference>
<sequence length="391" mass="46495">MNDRINSGEYTLGINANETAKKSFYRVASRVNKSELLKFITELGIEIDSKLKKEELLNFICQLSSNQLIYFTEKHKNVFALYPNELEEFLGCSHNERKRWQEEGKLKIIEYREFDYGEFPVYDCLDSLLITPKTVEQWRKDYQEKVAGNRSRGAKKAQETHKLNSVKKQIFKFQYEEAITNWKSRAADAIGTLKLAYWTMYLSRLAKYFQFKAINAIKYEDVYRQKSQDYYELKNKAIAILVRSPYAELGYYIPSEPDKISYYYYWSYPNEINEERFYRIVDYRDNGKVQVEVEVNRQKNYYCLYYLCLRVTGIEETFSFHTPKDIGDKFFPPGESLPLVDHEESEGLFRFGRPLNESELVTHTEKVILKYFEESLTTFEDDFVEDSLKIK</sequence>
<dbReference type="AlphaFoldDB" id="E0UK08"/>
<dbReference type="RefSeq" id="WP_013322749.1">
    <property type="nucleotide sequence ID" value="NC_014501.1"/>
</dbReference>
<evidence type="ECO:0000313" key="1">
    <source>
        <dbReference type="EMBL" id="ADN14644.1"/>
    </source>
</evidence>